<feature type="region of interest" description="Disordered" evidence="1">
    <location>
        <begin position="31"/>
        <end position="52"/>
    </location>
</feature>
<gene>
    <name evidence="2" type="ORF">PCOR1329_LOCUS75806</name>
</gene>
<name>A0ABN9XDN3_9DINO</name>
<dbReference type="EMBL" id="CAUYUJ010020374">
    <property type="protein sequence ID" value="CAK0897722.1"/>
    <property type="molecule type" value="Genomic_DNA"/>
</dbReference>
<proteinExistence type="predicted"/>
<organism evidence="2 3">
    <name type="scientific">Prorocentrum cordatum</name>
    <dbReference type="NCBI Taxonomy" id="2364126"/>
    <lineage>
        <taxon>Eukaryota</taxon>
        <taxon>Sar</taxon>
        <taxon>Alveolata</taxon>
        <taxon>Dinophyceae</taxon>
        <taxon>Prorocentrales</taxon>
        <taxon>Prorocentraceae</taxon>
        <taxon>Prorocentrum</taxon>
    </lineage>
</organism>
<reference evidence="2" key="1">
    <citation type="submission" date="2023-10" db="EMBL/GenBank/DDBJ databases">
        <authorList>
            <person name="Chen Y."/>
            <person name="Shah S."/>
            <person name="Dougan E. K."/>
            <person name="Thang M."/>
            <person name="Chan C."/>
        </authorList>
    </citation>
    <scope>NUCLEOTIDE SEQUENCE [LARGE SCALE GENOMIC DNA]</scope>
</reference>
<protein>
    <submittedName>
        <fullName evidence="2">Uncharacterized protein</fullName>
    </submittedName>
</protein>
<feature type="non-terminal residue" evidence="2">
    <location>
        <position position="322"/>
    </location>
</feature>
<evidence type="ECO:0000313" key="2">
    <source>
        <dbReference type="EMBL" id="CAK0897722.1"/>
    </source>
</evidence>
<sequence length="322" mass="33532">MLMRPLVAARNSTAMADGFWHVVEGTFQPASPAAAPAPTPGGGAGNSSAAASEPGSTAAAAAASTSAASVSVAGAPRRSSRVVSTVSTTTTQCMVPDEGDDCYKEVIDTMYTIQSQPTATHGGLNMWSSFEEVQDVLHGLSVANRSNSTCRRSCACEVAHAGSDCHASVAYIVNQGVREHPEWYPGLGEASAPEEFQGYLSRSVAEANCARPCKAASWRGDPSLFCWSLAQGSGYEQDVMRAQLHLAAGIFGCDGFAVASEDAWSLGRGPGGRIGEVRTVRFKGAEVGVSKDGTAGNAQLFMLAWNAILTRTAVLSFDWAVK</sequence>
<evidence type="ECO:0000256" key="1">
    <source>
        <dbReference type="SAM" id="MobiDB-lite"/>
    </source>
</evidence>
<keyword evidence="3" id="KW-1185">Reference proteome</keyword>
<accession>A0ABN9XDN3</accession>
<evidence type="ECO:0000313" key="3">
    <source>
        <dbReference type="Proteomes" id="UP001189429"/>
    </source>
</evidence>
<dbReference type="Proteomes" id="UP001189429">
    <property type="component" value="Unassembled WGS sequence"/>
</dbReference>
<comment type="caution">
    <text evidence="2">The sequence shown here is derived from an EMBL/GenBank/DDBJ whole genome shotgun (WGS) entry which is preliminary data.</text>
</comment>